<organism evidence="2 3">
    <name type="scientific">Candidatus Uhrbacteria bacterium RIFOXYB2_FULL_45_11</name>
    <dbReference type="NCBI Taxonomy" id="1802421"/>
    <lineage>
        <taxon>Bacteria</taxon>
        <taxon>Candidatus Uhriibacteriota</taxon>
    </lineage>
</organism>
<evidence type="ECO:0000313" key="2">
    <source>
        <dbReference type="EMBL" id="OGL99303.1"/>
    </source>
</evidence>
<feature type="region of interest" description="Disordered" evidence="1">
    <location>
        <begin position="1"/>
        <end position="37"/>
    </location>
</feature>
<protein>
    <submittedName>
        <fullName evidence="2">Uncharacterized protein</fullName>
    </submittedName>
</protein>
<evidence type="ECO:0000313" key="3">
    <source>
        <dbReference type="Proteomes" id="UP000177331"/>
    </source>
</evidence>
<dbReference type="AlphaFoldDB" id="A0A1F7W915"/>
<dbReference type="STRING" id="1802421.A2318_00205"/>
<feature type="compositionally biased region" description="Basic and acidic residues" evidence="1">
    <location>
        <begin position="1"/>
        <end position="10"/>
    </location>
</feature>
<accession>A0A1F7W915</accession>
<comment type="caution">
    <text evidence="2">The sequence shown here is derived from an EMBL/GenBank/DDBJ whole genome shotgun (WGS) entry which is preliminary data.</text>
</comment>
<feature type="compositionally biased region" description="Basic and acidic residues" evidence="1">
    <location>
        <begin position="24"/>
        <end position="37"/>
    </location>
</feature>
<evidence type="ECO:0000256" key="1">
    <source>
        <dbReference type="SAM" id="MobiDB-lite"/>
    </source>
</evidence>
<sequence length="93" mass="10671">MTRRISREEIEAADVIEEGDDDETSVHDSRVPPDSTLERLHKGSQAFADWLKNCHLDDEREVVENPVSEWDMFHGGRNHCSPDLPRNNGPVIY</sequence>
<reference evidence="2 3" key="1">
    <citation type="journal article" date="2016" name="Nat. Commun.">
        <title>Thousands of microbial genomes shed light on interconnected biogeochemical processes in an aquifer system.</title>
        <authorList>
            <person name="Anantharaman K."/>
            <person name="Brown C.T."/>
            <person name="Hug L.A."/>
            <person name="Sharon I."/>
            <person name="Castelle C.J."/>
            <person name="Probst A.J."/>
            <person name="Thomas B.C."/>
            <person name="Singh A."/>
            <person name="Wilkins M.J."/>
            <person name="Karaoz U."/>
            <person name="Brodie E.L."/>
            <person name="Williams K.H."/>
            <person name="Hubbard S.S."/>
            <person name="Banfield J.F."/>
        </authorList>
    </citation>
    <scope>NUCLEOTIDE SEQUENCE [LARGE SCALE GENOMIC DNA]</scope>
</reference>
<dbReference type="EMBL" id="MGFD01000012">
    <property type="protein sequence ID" value="OGL99303.1"/>
    <property type="molecule type" value="Genomic_DNA"/>
</dbReference>
<dbReference type="Proteomes" id="UP000177331">
    <property type="component" value="Unassembled WGS sequence"/>
</dbReference>
<name>A0A1F7W915_9BACT</name>
<gene>
    <name evidence="2" type="ORF">A2318_00205</name>
</gene>
<proteinExistence type="predicted"/>
<feature type="compositionally biased region" description="Acidic residues" evidence="1">
    <location>
        <begin position="11"/>
        <end position="23"/>
    </location>
</feature>